<gene>
    <name evidence="7" type="ORF">BASA50_009510</name>
</gene>
<dbReference type="Pfam" id="PF00150">
    <property type="entry name" value="Cellulase"/>
    <property type="match status" value="1"/>
</dbReference>
<dbReference type="Gene3D" id="3.20.20.80">
    <property type="entry name" value="Glycosidases"/>
    <property type="match status" value="1"/>
</dbReference>
<dbReference type="InterPro" id="IPR052066">
    <property type="entry name" value="Glycosphingolipid_Hydrolases"/>
</dbReference>
<reference evidence="7 8" key="1">
    <citation type="submission" date="2021-02" db="EMBL/GenBank/DDBJ databases">
        <title>Variation within the Batrachochytrium salamandrivorans European outbreak.</title>
        <authorList>
            <person name="Kelly M."/>
            <person name="Pasmans F."/>
            <person name="Shea T.P."/>
            <person name="Munoz J.F."/>
            <person name="Carranza S."/>
            <person name="Cuomo C.A."/>
            <person name="Martel A."/>
        </authorList>
    </citation>
    <scope>NUCLEOTIDE SEQUENCE [LARGE SCALE GENOMIC DNA]</scope>
    <source>
        <strain evidence="7 8">AMFP18/2</strain>
    </source>
</reference>
<feature type="domain" description="Glycoside hydrolase family 5 C-terminal" evidence="6">
    <location>
        <begin position="823"/>
        <end position="907"/>
    </location>
</feature>
<evidence type="ECO:0000313" key="7">
    <source>
        <dbReference type="EMBL" id="KAH6590249.1"/>
    </source>
</evidence>
<feature type="domain" description="Glycoside hydrolase family 5" evidence="5">
    <location>
        <begin position="147"/>
        <end position="335"/>
    </location>
</feature>
<evidence type="ECO:0000259" key="5">
    <source>
        <dbReference type="Pfam" id="PF00150"/>
    </source>
</evidence>
<dbReference type="PROSITE" id="PS00659">
    <property type="entry name" value="GLYCOSYL_HYDROL_F5"/>
    <property type="match status" value="1"/>
</dbReference>
<feature type="region of interest" description="Disordered" evidence="4">
    <location>
        <begin position="115"/>
        <end position="136"/>
    </location>
</feature>
<evidence type="ECO:0000256" key="4">
    <source>
        <dbReference type="SAM" id="MobiDB-lite"/>
    </source>
</evidence>
<dbReference type="Gene3D" id="2.60.40.1180">
    <property type="entry name" value="Golgi alpha-mannosidase II"/>
    <property type="match status" value="1"/>
</dbReference>
<organism evidence="7 8">
    <name type="scientific">Batrachochytrium salamandrivorans</name>
    <dbReference type="NCBI Taxonomy" id="1357716"/>
    <lineage>
        <taxon>Eukaryota</taxon>
        <taxon>Fungi</taxon>
        <taxon>Fungi incertae sedis</taxon>
        <taxon>Chytridiomycota</taxon>
        <taxon>Chytridiomycota incertae sedis</taxon>
        <taxon>Chytridiomycetes</taxon>
        <taxon>Rhizophydiales</taxon>
        <taxon>Rhizophydiales incertae sedis</taxon>
        <taxon>Batrachochytrium</taxon>
    </lineage>
</organism>
<dbReference type="InterPro" id="IPR013780">
    <property type="entry name" value="Glyco_hydro_b"/>
</dbReference>
<evidence type="ECO:0000256" key="2">
    <source>
        <dbReference type="ARBA" id="ARBA00022801"/>
    </source>
</evidence>
<keyword evidence="2" id="KW-0378">Hydrolase</keyword>
<keyword evidence="8" id="KW-1185">Reference proteome</keyword>
<dbReference type="InterPro" id="IPR001547">
    <property type="entry name" value="Glyco_hydro_5"/>
</dbReference>
<evidence type="ECO:0000259" key="6">
    <source>
        <dbReference type="Pfam" id="PF18564"/>
    </source>
</evidence>
<accession>A0ABQ8F166</accession>
<comment type="similarity">
    <text evidence="1">Belongs to the glycosyl hydrolase 5 (cellulase A) family.</text>
</comment>
<evidence type="ECO:0000256" key="1">
    <source>
        <dbReference type="ARBA" id="ARBA00005641"/>
    </source>
</evidence>
<protein>
    <recommendedName>
        <fullName evidence="9">Glycoside hydrolase family 5 domain-containing protein</fullName>
    </recommendedName>
</protein>
<dbReference type="Pfam" id="PF18564">
    <property type="entry name" value="Glyco_hydro_5_C"/>
    <property type="match status" value="1"/>
</dbReference>
<dbReference type="EMBL" id="JAFCIX010000435">
    <property type="protein sequence ID" value="KAH6590249.1"/>
    <property type="molecule type" value="Genomic_DNA"/>
</dbReference>
<proteinExistence type="inferred from homology"/>
<dbReference type="InterPro" id="IPR018087">
    <property type="entry name" value="Glyco_hydro_5_CS"/>
</dbReference>
<evidence type="ECO:0008006" key="9">
    <source>
        <dbReference type="Google" id="ProtNLM"/>
    </source>
</evidence>
<evidence type="ECO:0000256" key="3">
    <source>
        <dbReference type="ARBA" id="ARBA00023295"/>
    </source>
</evidence>
<keyword evidence="3" id="KW-0326">Glycosidase</keyword>
<comment type="caution">
    <text evidence="7">The sequence shown here is derived from an EMBL/GenBank/DDBJ whole genome shotgun (WGS) entry which is preliminary data.</text>
</comment>
<dbReference type="Proteomes" id="UP001648503">
    <property type="component" value="Unassembled WGS sequence"/>
</dbReference>
<evidence type="ECO:0000313" key="8">
    <source>
        <dbReference type="Proteomes" id="UP001648503"/>
    </source>
</evidence>
<dbReference type="PANTHER" id="PTHR31308">
    <property type="match status" value="1"/>
</dbReference>
<dbReference type="InterPro" id="IPR017853">
    <property type="entry name" value="GH"/>
</dbReference>
<dbReference type="SUPFAM" id="SSF51445">
    <property type="entry name" value="(Trans)glycosidases"/>
    <property type="match status" value="1"/>
</dbReference>
<dbReference type="PANTHER" id="PTHR31308:SF5">
    <property type="entry name" value="ERGOSTERYL-BETA-GLUCOSIDASE"/>
    <property type="match status" value="1"/>
</dbReference>
<sequence>MGIAPALHLSSIESLDHQKLGHLPLSMASHKPLPPGTLAANASGAATDVPHLLTAVADTLSQVAVSTATGHYNAHGASKSRAIPSCAHSWSGKVLVGESSLVDEHGRTLLVRGVNMSGNSKLPTSPPGASHHTSENFYDHRNTSFVGRPFPLTEIEEHFERLQAWGLTFARLLVPWEALEHSGPGIYDEEYIDFLILLLKRAPEYGIKCFIDPHQDTWSRYSGGSGAPGWTFEVAGLDLTQFEATGAVHYHDFTTDDDSGKMIWPTNYIKLASATMFTLFFAGDEFAPKLKYLGQSPQSFLQSHFCGAYAHLAARFKLAGVDSVVGFEVINEPHAGYIGLNTLLNFDLMKDLHLANSPTPLQSFALGSGHALSVGFFVKSWPWPTRQAGTRLLNPDGKSAWLPGHSCIWRDHGVWDTDASGAPVALLPHYFRTRRDGTPIDFNLHCYTPFIKRYIDAIRSADPSMVVLFEPVPNDDPPILVDDTSASLRNTIYAPHWYDLKAVFNKSFNGFVTHDVQGLSRGTKNVLQASYFGMTGANRNYRNQIFNIVRAGTERVGLKPCLIGECGIPMDINEKAAFETGDYKHHTNFLDAVINAMEYNLVNFTLWNYNPHNDNAFGDHWNGEDFSIYSRTNSNAPSGENSRQNSRPITRLPSLADLGGLLPDFHNETSADKDLAANHYDGVACSTKLLSVSESSTNLKQSQHLLLPSSGLHFRRMGGASCKEGDAMSATPAPVEAALDMHINIAKCNTSELEAEEVSNNVPLLLSVAGDRCRRSSVGHNREARRMSMTPLTPFDITEICYNDVDEYGHTHAGGRALDAVIRPYAAKIAGKPLKMSFDLKSLTFELYFSTPISAAPLHASSSSTPFITEIYVPNFHYGGPVPPDICVSDGKFTYNRKRQTLYWKINPAQRIEPWVDEPPYSFWKFLFPDTTDRIHRQAGHDVNVHSIRISPCTSIPPVTPLT</sequence>
<dbReference type="InterPro" id="IPR041036">
    <property type="entry name" value="GH5_C"/>
</dbReference>
<name>A0ABQ8F166_9FUNG</name>